<organism evidence="1">
    <name type="scientific">Hordeum vulgare subsp. vulgare</name>
    <name type="common">Domesticated barley</name>
    <dbReference type="NCBI Taxonomy" id="112509"/>
    <lineage>
        <taxon>Eukaryota</taxon>
        <taxon>Viridiplantae</taxon>
        <taxon>Streptophyta</taxon>
        <taxon>Embryophyta</taxon>
        <taxon>Tracheophyta</taxon>
        <taxon>Spermatophyta</taxon>
        <taxon>Magnoliopsida</taxon>
        <taxon>Liliopsida</taxon>
        <taxon>Poales</taxon>
        <taxon>Poaceae</taxon>
        <taxon>BOP clade</taxon>
        <taxon>Pooideae</taxon>
        <taxon>Triticodae</taxon>
        <taxon>Triticeae</taxon>
        <taxon>Hordeinae</taxon>
        <taxon>Hordeum</taxon>
    </lineage>
</organism>
<proteinExistence type="evidence at transcript level"/>
<dbReference type="GeneID" id="123439930"/>
<dbReference type="EMBL" id="AK373098">
    <property type="protein sequence ID" value="BAK04295.1"/>
    <property type="molecule type" value="mRNA"/>
</dbReference>
<dbReference type="KEGG" id="hvg:123439930"/>
<accession>F2EAC3</accession>
<evidence type="ECO:0000313" key="1">
    <source>
        <dbReference type="EMBL" id="BAK04295.1"/>
    </source>
</evidence>
<dbReference type="InParanoid" id="F2EAC3"/>
<sequence length="140" mass="15416">MELDGALSAAQKVRDLVKIADCGAAKWSSRWWLPMMHCRRRLSKLQRSVLQWISALSKLQCCAWCFGGALDVAPDLVDGLKVVMQQLGAPMELSSTALGAMLERSSAALRGAMHRPTATPVLQRCALLATTMILLQRRPR</sequence>
<dbReference type="AlphaFoldDB" id="F2EAC3"/>
<name>F2EAC3_HORVV</name>
<dbReference type="RefSeq" id="XP_044972477.1">
    <property type="nucleotide sequence ID" value="XM_045116542.1"/>
</dbReference>
<protein>
    <submittedName>
        <fullName evidence="1">Predicted protein</fullName>
    </submittedName>
</protein>
<reference evidence="1" key="1">
    <citation type="journal article" date="2011" name="Plant Physiol.">
        <title>Comprehensive sequence analysis of 24,783 barley full-length cDNAs derived from 12 clone libraries.</title>
        <authorList>
            <person name="Matsumoto T."/>
            <person name="Tanaka T."/>
            <person name="Sakai H."/>
            <person name="Amano N."/>
            <person name="Kanamori H."/>
            <person name="Kurita K."/>
            <person name="Kikuta A."/>
            <person name="Kamiya K."/>
            <person name="Yamamoto M."/>
            <person name="Ikawa H."/>
            <person name="Fujii N."/>
            <person name="Hori K."/>
            <person name="Itoh T."/>
            <person name="Sato K."/>
        </authorList>
    </citation>
    <scope>NUCLEOTIDE SEQUENCE</scope>
    <source>
        <tissue evidence="1">Seed</tissue>
    </source>
</reference>